<dbReference type="InterPro" id="IPR002347">
    <property type="entry name" value="SDR_fam"/>
</dbReference>
<dbReference type="Pfam" id="PF00106">
    <property type="entry name" value="adh_short"/>
    <property type="match status" value="2"/>
</dbReference>
<sequence>MSATKVCFITGANRGIGLALVKELLLKNKDVSIYTAVRDPSASQELKDLSDKFPGKVEIVPYVAADEENNNSLAALIRDKHGYVDVVIPNAGIATTMGFVVEVTAEEMREHVNVNAIASLVLFQVMFDLLKASKSIPKFIPISTAGAGLSSSYISAPFGMLAYGGSKVLLNYVTRRIHFENDWLVTKGRELDKTGILKQIKVESERTPDEAAVIIVDIIENSTHEKDGGEFVDVYVIAGANRGTGLGLVKELLKRYEGVENVAVIRNPASARDLQDLSSKPPGRIEMFRYVAADEENNKTLAEIIREKHGHVDAVIPNAAIGSTMAMTLISEVKPHEVRAYQCQCDGDSAAESLSAQYIAALFGLIVYGGSKVLLNYITRRIHFENEWLVAFPLGPGVVRTDLSDDAAVLLVDIIENANRENEGGQFGDIDSSRLPW</sequence>
<protein>
    <submittedName>
        <fullName evidence="4">Uncharacterized protein</fullName>
    </submittedName>
</protein>
<dbReference type="PRINTS" id="PR00081">
    <property type="entry name" value="GDHRDH"/>
</dbReference>
<dbReference type="PANTHER" id="PTHR43544">
    <property type="entry name" value="SHORT-CHAIN DEHYDROGENASE/REDUCTASE"/>
    <property type="match status" value="1"/>
</dbReference>
<dbReference type="OrthoDB" id="9876299at2759"/>
<dbReference type="EMBL" id="JANKHO010000477">
    <property type="protein sequence ID" value="KAJ3509435.1"/>
    <property type="molecule type" value="Genomic_DNA"/>
</dbReference>
<dbReference type="InterPro" id="IPR051468">
    <property type="entry name" value="Fungal_SecMetab_SDRs"/>
</dbReference>
<proteinExistence type="inferred from homology"/>
<dbReference type="AlphaFoldDB" id="A0A9W8K2Q1"/>
<keyword evidence="3" id="KW-0560">Oxidoreductase</keyword>
<dbReference type="SUPFAM" id="SSF51735">
    <property type="entry name" value="NAD(P)-binding Rossmann-fold domains"/>
    <property type="match status" value="2"/>
</dbReference>
<dbReference type="GO" id="GO:0016491">
    <property type="term" value="F:oxidoreductase activity"/>
    <property type="evidence" value="ECO:0007669"/>
    <property type="project" value="TreeGrafter"/>
</dbReference>
<dbReference type="Gene3D" id="3.40.50.720">
    <property type="entry name" value="NAD(P)-binding Rossmann-like Domain"/>
    <property type="match status" value="3"/>
</dbReference>
<evidence type="ECO:0000256" key="1">
    <source>
        <dbReference type="ARBA" id="ARBA00006484"/>
    </source>
</evidence>
<dbReference type="Proteomes" id="UP001148786">
    <property type="component" value="Unassembled WGS sequence"/>
</dbReference>
<name>A0A9W8K2Q1_9AGAR</name>
<reference evidence="4" key="1">
    <citation type="submission" date="2022-07" db="EMBL/GenBank/DDBJ databases">
        <title>Genome Sequence of Agrocybe chaxingu.</title>
        <authorList>
            <person name="Buettner E."/>
        </authorList>
    </citation>
    <scope>NUCLEOTIDE SEQUENCE</scope>
    <source>
        <strain evidence="4">MP-N11</strain>
    </source>
</reference>
<evidence type="ECO:0000313" key="5">
    <source>
        <dbReference type="Proteomes" id="UP001148786"/>
    </source>
</evidence>
<keyword evidence="2" id="KW-0521">NADP</keyword>
<comment type="similarity">
    <text evidence="1">Belongs to the short-chain dehydrogenases/reductases (SDR) family.</text>
</comment>
<accession>A0A9W8K2Q1</accession>
<dbReference type="PANTHER" id="PTHR43544:SF7">
    <property type="entry name" value="NADB-LER2"/>
    <property type="match status" value="1"/>
</dbReference>
<dbReference type="InterPro" id="IPR036291">
    <property type="entry name" value="NAD(P)-bd_dom_sf"/>
</dbReference>
<gene>
    <name evidence="4" type="ORF">NLJ89_g5225</name>
</gene>
<organism evidence="4 5">
    <name type="scientific">Agrocybe chaxingu</name>
    <dbReference type="NCBI Taxonomy" id="84603"/>
    <lineage>
        <taxon>Eukaryota</taxon>
        <taxon>Fungi</taxon>
        <taxon>Dikarya</taxon>
        <taxon>Basidiomycota</taxon>
        <taxon>Agaricomycotina</taxon>
        <taxon>Agaricomycetes</taxon>
        <taxon>Agaricomycetidae</taxon>
        <taxon>Agaricales</taxon>
        <taxon>Agaricineae</taxon>
        <taxon>Strophariaceae</taxon>
        <taxon>Agrocybe</taxon>
    </lineage>
</organism>
<dbReference type="GO" id="GO:0005737">
    <property type="term" value="C:cytoplasm"/>
    <property type="evidence" value="ECO:0007669"/>
    <property type="project" value="TreeGrafter"/>
</dbReference>
<evidence type="ECO:0000313" key="4">
    <source>
        <dbReference type="EMBL" id="KAJ3509435.1"/>
    </source>
</evidence>
<evidence type="ECO:0000256" key="2">
    <source>
        <dbReference type="ARBA" id="ARBA00022857"/>
    </source>
</evidence>
<keyword evidence="5" id="KW-1185">Reference proteome</keyword>
<comment type="caution">
    <text evidence="4">The sequence shown here is derived from an EMBL/GenBank/DDBJ whole genome shotgun (WGS) entry which is preliminary data.</text>
</comment>
<evidence type="ECO:0000256" key="3">
    <source>
        <dbReference type="ARBA" id="ARBA00023002"/>
    </source>
</evidence>